<dbReference type="GO" id="GO:0005993">
    <property type="term" value="P:trehalose catabolic process"/>
    <property type="evidence" value="ECO:0007669"/>
    <property type="project" value="TreeGrafter"/>
</dbReference>
<evidence type="ECO:0000256" key="6">
    <source>
        <dbReference type="ARBA" id="ARBA00023295"/>
    </source>
</evidence>
<comment type="catalytic activity">
    <reaction evidence="1 7">
        <text>alpha,alpha-trehalose + H2O = alpha-D-glucose + beta-D-glucose</text>
        <dbReference type="Rhea" id="RHEA:32675"/>
        <dbReference type="ChEBI" id="CHEBI:15377"/>
        <dbReference type="ChEBI" id="CHEBI:15903"/>
        <dbReference type="ChEBI" id="CHEBI:16551"/>
        <dbReference type="ChEBI" id="CHEBI:17925"/>
        <dbReference type="EC" id="3.2.1.28"/>
    </reaction>
</comment>
<dbReference type="Gene3D" id="1.50.10.10">
    <property type="match status" value="1"/>
</dbReference>
<dbReference type="EMBL" id="GEBQ01031458">
    <property type="protein sequence ID" value="JAT08519.1"/>
    <property type="molecule type" value="Transcribed_RNA"/>
</dbReference>
<dbReference type="EC" id="3.2.1.28" evidence="3 7"/>
<evidence type="ECO:0000256" key="4">
    <source>
        <dbReference type="ARBA" id="ARBA00019905"/>
    </source>
</evidence>
<name>A0A1B6KAP5_9HEMI</name>
<evidence type="ECO:0000256" key="1">
    <source>
        <dbReference type="ARBA" id="ARBA00001576"/>
    </source>
</evidence>
<dbReference type="AlphaFoldDB" id="A0A1B6KAP5"/>
<dbReference type="SUPFAM" id="SSF48208">
    <property type="entry name" value="Six-hairpin glycosidases"/>
    <property type="match status" value="1"/>
</dbReference>
<dbReference type="InterPro" id="IPR001661">
    <property type="entry name" value="Glyco_hydro_37"/>
</dbReference>
<gene>
    <name evidence="8" type="ORF">g.33860</name>
</gene>
<dbReference type="InterPro" id="IPR018232">
    <property type="entry name" value="Glyco_hydro_37_CS"/>
</dbReference>
<comment type="similarity">
    <text evidence="2 7">Belongs to the glycosyl hydrolase 37 family.</text>
</comment>
<dbReference type="Pfam" id="PF01204">
    <property type="entry name" value="Trehalase"/>
    <property type="match status" value="1"/>
</dbReference>
<keyword evidence="6 7" id="KW-0326">Glycosidase</keyword>
<dbReference type="GO" id="GO:0004555">
    <property type="term" value="F:alpha,alpha-trehalase activity"/>
    <property type="evidence" value="ECO:0007669"/>
    <property type="project" value="UniProtKB-EC"/>
</dbReference>
<dbReference type="PANTHER" id="PTHR23403">
    <property type="entry name" value="TREHALASE"/>
    <property type="match status" value="1"/>
</dbReference>
<dbReference type="PROSITE" id="PS00928">
    <property type="entry name" value="TREHALASE_2"/>
    <property type="match status" value="1"/>
</dbReference>
<proteinExistence type="inferred from homology"/>
<reference evidence="8" key="1">
    <citation type="submission" date="2015-11" db="EMBL/GenBank/DDBJ databases">
        <title>De novo transcriptome assembly of four potential Pierce s Disease insect vectors from Arizona vineyards.</title>
        <authorList>
            <person name="Tassone E.E."/>
        </authorList>
    </citation>
    <scope>NUCLEOTIDE SEQUENCE</scope>
</reference>
<evidence type="ECO:0000256" key="2">
    <source>
        <dbReference type="ARBA" id="ARBA00005615"/>
    </source>
</evidence>
<keyword evidence="5 7" id="KW-0378">Hydrolase</keyword>
<accession>A0A1B6KAP5</accession>
<dbReference type="PRINTS" id="PR00744">
    <property type="entry name" value="GLHYDRLASE37"/>
</dbReference>
<protein>
    <recommendedName>
        <fullName evidence="4 7">Trehalase</fullName>
        <ecNumber evidence="3 7">3.2.1.28</ecNumber>
    </recommendedName>
    <alternativeName>
        <fullName evidence="7">Alpha-trehalose glucohydrolase</fullName>
    </alternativeName>
</protein>
<evidence type="ECO:0000256" key="5">
    <source>
        <dbReference type="ARBA" id="ARBA00022801"/>
    </source>
</evidence>
<dbReference type="InterPro" id="IPR012341">
    <property type="entry name" value="6hp_glycosidase-like_sf"/>
</dbReference>
<evidence type="ECO:0000256" key="7">
    <source>
        <dbReference type="RuleBase" id="RU361180"/>
    </source>
</evidence>
<evidence type="ECO:0000313" key="8">
    <source>
        <dbReference type="EMBL" id="JAT08519.1"/>
    </source>
</evidence>
<organism evidence="8">
    <name type="scientific">Graphocephala atropunctata</name>
    <dbReference type="NCBI Taxonomy" id="36148"/>
    <lineage>
        <taxon>Eukaryota</taxon>
        <taxon>Metazoa</taxon>
        <taxon>Ecdysozoa</taxon>
        <taxon>Arthropoda</taxon>
        <taxon>Hexapoda</taxon>
        <taxon>Insecta</taxon>
        <taxon>Pterygota</taxon>
        <taxon>Neoptera</taxon>
        <taxon>Paraneoptera</taxon>
        <taxon>Hemiptera</taxon>
        <taxon>Auchenorrhyncha</taxon>
        <taxon>Membracoidea</taxon>
        <taxon>Cicadellidae</taxon>
        <taxon>Cicadellinae</taxon>
        <taxon>Cicadellini</taxon>
        <taxon>Graphocephala</taxon>
    </lineage>
</organism>
<evidence type="ECO:0000256" key="3">
    <source>
        <dbReference type="ARBA" id="ARBA00012757"/>
    </source>
</evidence>
<sequence>MSNFAPLWTGSYTKTKGELTKRVLHYLDESKVGEYVGGVPSSHYPSGEQWDFPNGWPPQQSILIEGLLRLQTPAAVRTARLYADKWLRSNYKGYQVFGKMFEKYDVELCGQTGTGGEYEAQTGFGWTIGVNMQILNHWGRYINLHDNTSSPCL</sequence>
<dbReference type="PANTHER" id="PTHR23403:SF1">
    <property type="entry name" value="TREHALASE"/>
    <property type="match status" value="1"/>
</dbReference>
<dbReference type="InterPro" id="IPR008928">
    <property type="entry name" value="6-hairpin_glycosidase_sf"/>
</dbReference>